<dbReference type="InterPro" id="IPR004244">
    <property type="entry name" value="Transposase_22"/>
</dbReference>
<keyword evidence="1" id="KW-0175">Coiled coil</keyword>
<comment type="caution">
    <text evidence="2">The sequence shown here is derived from an EMBL/GenBank/DDBJ whole genome shotgun (WGS) entry which is preliminary data.</text>
</comment>
<dbReference type="AlphaFoldDB" id="A0AAV7QGL6"/>
<keyword evidence="3" id="KW-1185">Reference proteome</keyword>
<dbReference type="Proteomes" id="UP001066276">
    <property type="component" value="Chromosome 6"/>
</dbReference>
<protein>
    <submittedName>
        <fullName evidence="2">Uncharacterized protein</fullName>
    </submittedName>
</protein>
<dbReference type="EMBL" id="JANPWB010000010">
    <property type="protein sequence ID" value="KAJ1138310.1"/>
    <property type="molecule type" value="Genomic_DNA"/>
</dbReference>
<organism evidence="2 3">
    <name type="scientific">Pleurodeles waltl</name>
    <name type="common">Iberian ribbed newt</name>
    <dbReference type="NCBI Taxonomy" id="8319"/>
    <lineage>
        <taxon>Eukaryota</taxon>
        <taxon>Metazoa</taxon>
        <taxon>Chordata</taxon>
        <taxon>Craniata</taxon>
        <taxon>Vertebrata</taxon>
        <taxon>Euteleostomi</taxon>
        <taxon>Amphibia</taxon>
        <taxon>Batrachia</taxon>
        <taxon>Caudata</taxon>
        <taxon>Salamandroidea</taxon>
        <taxon>Salamandridae</taxon>
        <taxon>Pleurodelinae</taxon>
        <taxon>Pleurodeles</taxon>
    </lineage>
</organism>
<evidence type="ECO:0000313" key="3">
    <source>
        <dbReference type="Proteomes" id="UP001066276"/>
    </source>
</evidence>
<evidence type="ECO:0000313" key="2">
    <source>
        <dbReference type="EMBL" id="KAJ1138310.1"/>
    </source>
</evidence>
<name>A0AAV7QGL6_PLEWA</name>
<reference evidence="2" key="1">
    <citation type="journal article" date="2022" name="bioRxiv">
        <title>Sequencing and chromosome-scale assembly of the giantPleurodeles waltlgenome.</title>
        <authorList>
            <person name="Brown T."/>
            <person name="Elewa A."/>
            <person name="Iarovenko S."/>
            <person name="Subramanian E."/>
            <person name="Araus A.J."/>
            <person name="Petzold A."/>
            <person name="Susuki M."/>
            <person name="Suzuki K.-i.T."/>
            <person name="Hayashi T."/>
            <person name="Toyoda A."/>
            <person name="Oliveira C."/>
            <person name="Osipova E."/>
            <person name="Leigh N.D."/>
            <person name="Simon A."/>
            <person name="Yun M.H."/>
        </authorList>
    </citation>
    <scope>NUCLEOTIDE SEQUENCE</scope>
    <source>
        <strain evidence="2">20211129_DDA</strain>
        <tissue evidence="2">Liver</tissue>
    </source>
</reference>
<accession>A0AAV7QGL6</accession>
<proteinExistence type="predicted"/>
<evidence type="ECO:0000256" key="1">
    <source>
        <dbReference type="SAM" id="Coils"/>
    </source>
</evidence>
<gene>
    <name evidence="2" type="ORF">NDU88_004697</name>
</gene>
<feature type="coiled-coil region" evidence="1">
    <location>
        <begin position="69"/>
        <end position="117"/>
    </location>
</feature>
<sequence length="180" mass="20275">MSHDCLSSGQLVTYQSHHQQAPTDEAVTLQLDMKNMLNMILDDIRNLKASQATKAAALHLWLDKIVLVMTQLPERLKEAEARVSQLEDQLVSTQKLVSHLEKQNESLETKSEVLENRSRCSNLQIVGVPKGWASQQVVQWVDSFIRSQVIPDFSGDLSITRGHCVPPHRLPIAVSTYYFG</sequence>
<dbReference type="PANTHER" id="PTHR11505">
    <property type="entry name" value="L1 TRANSPOSABLE ELEMENT-RELATED"/>
    <property type="match status" value="1"/>
</dbReference>